<dbReference type="RefSeq" id="WP_131599545.1">
    <property type="nucleotide sequence ID" value="NZ_CBDBYK010000009.1"/>
</dbReference>
<keyword evidence="3" id="KW-1185">Reference proteome</keyword>
<gene>
    <name evidence="2" type="ORF">C4B24_04365</name>
</gene>
<dbReference type="AlphaFoldDB" id="A0A4R0XME6"/>
<evidence type="ECO:0000313" key="3">
    <source>
        <dbReference type="Proteomes" id="UP000294192"/>
    </source>
</evidence>
<reference evidence="2 3" key="1">
    <citation type="submission" date="2018-02" db="EMBL/GenBank/DDBJ databases">
        <title>Mycoplasma marinum and Mycoplasma todarodis sp. nov., moderately halophilic and psychrotolerant mycoplasmas isolated from cephalopods.</title>
        <authorList>
            <person name="Viver T."/>
        </authorList>
    </citation>
    <scope>NUCLEOTIDE SEQUENCE [LARGE SCALE GENOMIC DNA]</scope>
    <source>
        <strain evidence="2 3">PE</strain>
    </source>
</reference>
<organism evidence="2 3">
    <name type="scientific">Mycoplasma marinum</name>
    <dbReference type="NCBI Taxonomy" id="1937190"/>
    <lineage>
        <taxon>Bacteria</taxon>
        <taxon>Bacillati</taxon>
        <taxon>Mycoplasmatota</taxon>
        <taxon>Mollicutes</taxon>
        <taxon>Mycoplasmataceae</taxon>
        <taxon>Mycoplasma</taxon>
    </lineage>
</organism>
<protein>
    <submittedName>
        <fullName evidence="2">Uncharacterized protein</fullName>
    </submittedName>
</protein>
<evidence type="ECO:0000256" key="1">
    <source>
        <dbReference type="SAM" id="SignalP"/>
    </source>
</evidence>
<dbReference type="Proteomes" id="UP000294192">
    <property type="component" value="Unassembled WGS sequence"/>
</dbReference>
<dbReference type="OrthoDB" id="9821447at2"/>
<sequence length="814" mass="94551">MRIKFTKNKLVISGLVIAAVSLPLITTTSLATKTKNQQSHKIIFEGKMFSSYEEALNFYLANNTDSIHKELKYGDIGKATVNLNTGELNGDLLSTVGEGNTALAYKKSFGNYTRNYNDAALSFVNPIFSKIRYTYAGSKKTYMKREDAQTALDATKINEKMFYYKLDNNLFNWRTSPEYKNRGLNTQTKNDGITKLFNTQDIVFNPFNAKQINLLKVYLNKDENINKMQLDFEKRWETGSNNNKGFSIATYVKENNNKNSKYEQFDFKKKNTNNTITKKVNDEMANFTSVKHFKGQEVKSKKMDQKFVTNDKDWLNAISGYKDKSDLTLKKGNKEIYFEDINGNDMHVYKSGNVVAKIKGEIQSKDISKKIHISFGKFNYKDIDGGNFSEQINFVLSIGVEMPNSPYGKKIPIPNRSILKRNGLSEKFLKNLKKSQFEKNINFKIIKATVDELKGHWTYKLDTRGVDTVDHVFHLTDGKFLVDFDVETDFSVTNDSQKRMNLLNFLATSKKNSKKKYDTQQIIKYNNEPLFKITYKNGKRELENISNNKQFTNFDPNLYKKSISLNNQSEYNEQASFANAYFENEKVQKEIFDEKVQKENGIINYNKKGESYTPNKNVLYIGNGNNSNNDYSRQNHKNKSNELSIGIFWGEKFLFDKERYDSLIWNQALNLIDISNSKEKYNLSDSNMLQENSIAHSMSELKIQEQNEMPAISSIIVMFSTDGKELINFNSIIDNSKFDNFELMKRNMRQKNENKPKVDKNHIFIKKSNIWKLFSSEVHSIYLFDKNHLKYFNTYENLKKYLMEFIKTNSKVLI</sequence>
<accession>A0A4R0XME6</accession>
<evidence type="ECO:0000313" key="2">
    <source>
        <dbReference type="EMBL" id="TCG10622.1"/>
    </source>
</evidence>
<name>A0A4R0XME6_9MOLU</name>
<feature type="chain" id="PRO_5020247609" evidence="1">
    <location>
        <begin position="19"/>
        <end position="814"/>
    </location>
</feature>
<dbReference type="EMBL" id="PSZO01000029">
    <property type="protein sequence ID" value="TCG10622.1"/>
    <property type="molecule type" value="Genomic_DNA"/>
</dbReference>
<feature type="signal peptide" evidence="1">
    <location>
        <begin position="1"/>
        <end position="18"/>
    </location>
</feature>
<proteinExistence type="predicted"/>
<keyword evidence="1" id="KW-0732">Signal</keyword>
<comment type="caution">
    <text evidence="2">The sequence shown here is derived from an EMBL/GenBank/DDBJ whole genome shotgun (WGS) entry which is preliminary data.</text>
</comment>